<evidence type="ECO:0000313" key="2">
    <source>
        <dbReference type="WBParaSite" id="GPLIN_000915200"/>
    </source>
</evidence>
<dbReference type="Proteomes" id="UP000050741">
    <property type="component" value="Unassembled WGS sequence"/>
</dbReference>
<dbReference type="AlphaFoldDB" id="A0A183C8F6"/>
<dbReference type="WBParaSite" id="GPLIN_000915200">
    <property type="protein sequence ID" value="GPLIN_000915200"/>
    <property type="gene ID" value="GPLIN_000915200"/>
</dbReference>
<reference evidence="1" key="1">
    <citation type="submission" date="2013-12" db="EMBL/GenBank/DDBJ databases">
        <authorList>
            <person name="Aslett M."/>
        </authorList>
    </citation>
    <scope>NUCLEOTIDE SEQUENCE [LARGE SCALE GENOMIC DNA]</scope>
    <source>
        <strain evidence="1">Lindley</strain>
    </source>
</reference>
<reference evidence="2" key="3">
    <citation type="submission" date="2016-06" db="UniProtKB">
        <authorList>
            <consortium name="WormBaseParasite"/>
        </authorList>
    </citation>
    <scope>IDENTIFICATION</scope>
</reference>
<organism evidence="1 2">
    <name type="scientific">Globodera pallida</name>
    <name type="common">Potato cyst nematode worm</name>
    <name type="synonym">Heterodera pallida</name>
    <dbReference type="NCBI Taxonomy" id="36090"/>
    <lineage>
        <taxon>Eukaryota</taxon>
        <taxon>Metazoa</taxon>
        <taxon>Ecdysozoa</taxon>
        <taxon>Nematoda</taxon>
        <taxon>Chromadorea</taxon>
        <taxon>Rhabditida</taxon>
        <taxon>Tylenchina</taxon>
        <taxon>Tylenchomorpha</taxon>
        <taxon>Tylenchoidea</taxon>
        <taxon>Heteroderidae</taxon>
        <taxon>Heteroderinae</taxon>
        <taxon>Globodera</taxon>
    </lineage>
</organism>
<protein>
    <submittedName>
        <fullName evidence="2">Transposase</fullName>
    </submittedName>
</protein>
<keyword evidence="1" id="KW-1185">Reference proteome</keyword>
<proteinExistence type="predicted"/>
<name>A0A183C8F6_GLOPA</name>
<evidence type="ECO:0000313" key="1">
    <source>
        <dbReference type="Proteomes" id="UP000050741"/>
    </source>
</evidence>
<accession>A0A183C8F6</accession>
<reference evidence="1" key="2">
    <citation type="submission" date="2014-05" db="EMBL/GenBank/DDBJ databases">
        <title>The genome and life-stage specific transcriptomes of Globodera pallida elucidate key aspects of plant parasitism by a cyst nematode.</title>
        <authorList>
            <person name="Cotton J.A."/>
            <person name="Lilley C.J."/>
            <person name="Jones L.M."/>
            <person name="Kikuchi T."/>
            <person name="Reid A.J."/>
            <person name="Thorpe P."/>
            <person name="Tsai I.J."/>
            <person name="Beasley H."/>
            <person name="Blok V."/>
            <person name="Cock P.J.A."/>
            <person name="Van den Akker S.E."/>
            <person name="Holroyd N."/>
            <person name="Hunt M."/>
            <person name="Mantelin S."/>
            <person name="Naghra H."/>
            <person name="Pain A."/>
            <person name="Palomares-Rius J.E."/>
            <person name="Zarowiecki M."/>
            <person name="Berriman M."/>
            <person name="Jones J.T."/>
            <person name="Urwin P.E."/>
        </authorList>
    </citation>
    <scope>NUCLEOTIDE SEQUENCE [LARGE SCALE GENOMIC DNA]</scope>
    <source>
        <strain evidence="1">Lindley</strain>
    </source>
</reference>
<sequence>MIRNELAIWNAALCWADEQCRQKGKCARRRIDAQCPVRHSSKVVFRLSQKRIFVPSGVLLIRDELISVYLHHSHPDAGLPNSARCNS</sequence>